<name>A0A4D6T6V4_9CAUD</name>
<keyword evidence="2" id="KW-1185">Reference proteome</keyword>
<accession>A0A4D6T6V4</accession>
<organism evidence="1 2">
    <name type="scientific">Gordonia phage Reyja</name>
    <dbReference type="NCBI Taxonomy" id="2571250"/>
    <lineage>
        <taxon>Viruses</taxon>
        <taxon>Duplodnaviria</taxon>
        <taxon>Heunggongvirae</taxon>
        <taxon>Uroviricota</taxon>
        <taxon>Caudoviricetes</taxon>
        <taxon>Santhisvirus</taxon>
        <taxon>Santhisvirus reyja</taxon>
    </lineage>
</organism>
<dbReference type="RefSeq" id="YP_010842712.1">
    <property type="nucleotide sequence ID" value="NC_079144.1"/>
</dbReference>
<sequence length="159" mass="17694">MTIADLARRYARITRNLVKINNDYELGDYDDPPTPDERTTDITKASLITSAIVDDNGKSTGKHKLVIDLDVDAVLIPSTQPGHHHLIVDVEIDQPRYFGLLWKLAQAGIVEPGYVQASSNRSCTRLRTPWNVKADIASLGRVNEGLTFLEAVVRQEAEQ</sequence>
<dbReference type="EMBL" id="MK814759">
    <property type="protein sequence ID" value="QCG77796.1"/>
    <property type="molecule type" value="Genomic_DNA"/>
</dbReference>
<dbReference type="GeneID" id="80559512"/>
<dbReference type="KEGG" id="vg:80559512"/>
<dbReference type="Proteomes" id="UP000298786">
    <property type="component" value="Segment"/>
</dbReference>
<evidence type="ECO:0000313" key="1">
    <source>
        <dbReference type="EMBL" id="QCG77796.1"/>
    </source>
</evidence>
<evidence type="ECO:0000313" key="2">
    <source>
        <dbReference type="Proteomes" id="UP000298786"/>
    </source>
</evidence>
<gene>
    <name evidence="1" type="primary">50</name>
    <name evidence="1" type="ORF">SEA_REYJA_50</name>
</gene>
<protein>
    <submittedName>
        <fullName evidence="1">Uncharacterized protein</fullName>
    </submittedName>
</protein>
<proteinExistence type="predicted"/>
<reference evidence="1 2" key="1">
    <citation type="submission" date="2019-04" db="EMBL/GenBank/DDBJ databases">
        <authorList>
            <person name="Pope W.H."/>
            <person name="Garlena R.A."/>
            <person name="Russell D.A."/>
            <person name="Jacobs-Sera D."/>
            <person name="Hatfull G.F."/>
        </authorList>
    </citation>
    <scope>NUCLEOTIDE SEQUENCE [LARGE SCALE GENOMIC DNA]</scope>
</reference>